<name>A0ABT1EI48_9FIRM</name>
<dbReference type="RefSeq" id="WP_262069258.1">
    <property type="nucleotide sequence ID" value="NZ_JAMXOC010000012.1"/>
</dbReference>
<dbReference type="Gene3D" id="3.40.10.10">
    <property type="entry name" value="DNA Methylphosphotriester Repair Domain"/>
    <property type="match status" value="1"/>
</dbReference>
<protein>
    <submittedName>
        <fullName evidence="1">Uncharacterized protein</fullName>
    </submittedName>
</protein>
<evidence type="ECO:0000313" key="2">
    <source>
        <dbReference type="Proteomes" id="UP001523565"/>
    </source>
</evidence>
<reference evidence="1 2" key="1">
    <citation type="journal article" date="2022" name="Genome Biol. Evol.">
        <title>Host diet, physiology and behaviors set the stage for Lachnospiraceae cladogenesis.</title>
        <authorList>
            <person name="Vera-Ponce De Leon A."/>
            <person name="Schneider M."/>
            <person name="Jahnes B.C."/>
            <person name="Sadowski V."/>
            <person name="Camuy-Velez L.A."/>
            <person name="Duan J."/>
            <person name="Sabree Z.L."/>
        </authorList>
    </citation>
    <scope>NUCLEOTIDE SEQUENCE [LARGE SCALE GENOMIC DNA]</scope>
    <source>
        <strain evidence="1 2">PAL227</strain>
    </source>
</reference>
<sequence>MRNERIVSLGTNSLIYHKQGCRYVLRIKRKNRMHLSKQAAEDMGYRLCKCCNSMNHHYATERKSLALYREKKLEFNYIEGSLFVKSEVGCWKLVYVRREDKIAIYHRSRTDKPLDFTQPQYEIYHRQKDKMYASGIASALHYIYEHDKYRAAVERGEKIMKFSNERYRRRETKVQWRRQCRRIDSLFKTLEEENPEYKKLSFC</sequence>
<proteinExistence type="predicted"/>
<dbReference type="Proteomes" id="UP001523565">
    <property type="component" value="Unassembled WGS sequence"/>
</dbReference>
<keyword evidence="2" id="KW-1185">Reference proteome</keyword>
<evidence type="ECO:0000313" key="1">
    <source>
        <dbReference type="EMBL" id="MCP1110377.1"/>
    </source>
</evidence>
<comment type="caution">
    <text evidence="1">The sequence shown here is derived from an EMBL/GenBank/DDBJ whole genome shotgun (WGS) entry which is preliminary data.</text>
</comment>
<dbReference type="SUPFAM" id="SSF57884">
    <property type="entry name" value="Ada DNA repair protein, N-terminal domain (N-Ada 10)"/>
    <property type="match status" value="1"/>
</dbReference>
<accession>A0ABT1EI48</accession>
<organism evidence="1 2">
    <name type="scientific">Ohessyouella blattaphilus</name>
    <dbReference type="NCBI Taxonomy" id="2949333"/>
    <lineage>
        <taxon>Bacteria</taxon>
        <taxon>Bacillati</taxon>
        <taxon>Bacillota</taxon>
        <taxon>Clostridia</taxon>
        <taxon>Lachnospirales</taxon>
        <taxon>Lachnospiraceae</taxon>
        <taxon>Ohessyouella</taxon>
    </lineage>
</organism>
<gene>
    <name evidence="1" type="ORF">NK118_08945</name>
</gene>
<dbReference type="InterPro" id="IPR035451">
    <property type="entry name" value="Ada-like_dom_sf"/>
</dbReference>
<dbReference type="EMBL" id="JAMZFV010000012">
    <property type="protein sequence ID" value="MCP1110377.1"/>
    <property type="molecule type" value="Genomic_DNA"/>
</dbReference>